<dbReference type="GO" id="GO:0006508">
    <property type="term" value="P:proteolysis"/>
    <property type="evidence" value="ECO:0007669"/>
    <property type="project" value="UniProtKB-KW"/>
</dbReference>
<comment type="cofactor">
    <cofactor evidence="1">
        <name>Zn(2+)</name>
        <dbReference type="ChEBI" id="CHEBI:29105"/>
    </cofactor>
</comment>
<dbReference type="VEuPathDB" id="AmoebaDB:NAEGRDRAFT_58349"/>
<evidence type="ECO:0000259" key="10">
    <source>
        <dbReference type="Pfam" id="PF00675"/>
    </source>
</evidence>
<comment type="subcellular location">
    <subcellularLocation>
        <location evidence="2">Mitochondrion</location>
    </subcellularLocation>
</comment>
<dbReference type="PROSITE" id="PS00143">
    <property type="entry name" value="INSULINASE"/>
    <property type="match status" value="1"/>
</dbReference>
<dbReference type="STRING" id="5762.D2VIZ8"/>
<dbReference type="eggNOG" id="KOG0960">
    <property type="taxonomic scope" value="Eukaryota"/>
</dbReference>
<keyword evidence="6" id="KW-0862">Zinc</keyword>
<dbReference type="RefSeq" id="XP_002675933.1">
    <property type="nucleotide sequence ID" value="XM_002675887.1"/>
</dbReference>
<proteinExistence type="inferred from homology"/>
<keyword evidence="4" id="KW-0479">Metal-binding</keyword>
<keyword evidence="3" id="KW-0645">Protease</keyword>
<evidence type="ECO:0000256" key="9">
    <source>
        <dbReference type="RuleBase" id="RU004447"/>
    </source>
</evidence>
<dbReference type="InterPro" id="IPR007863">
    <property type="entry name" value="Peptidase_M16_C"/>
</dbReference>
<dbReference type="Pfam" id="PF00675">
    <property type="entry name" value="Peptidase_M16"/>
    <property type="match status" value="1"/>
</dbReference>
<evidence type="ECO:0000256" key="7">
    <source>
        <dbReference type="ARBA" id="ARBA00023049"/>
    </source>
</evidence>
<keyword evidence="7" id="KW-0482">Metalloprotease</keyword>
<dbReference type="PANTHER" id="PTHR11851">
    <property type="entry name" value="METALLOPROTEASE"/>
    <property type="match status" value="1"/>
</dbReference>
<evidence type="ECO:0000256" key="2">
    <source>
        <dbReference type="ARBA" id="ARBA00004173"/>
    </source>
</evidence>
<dbReference type="FunFam" id="3.30.830.10:FF:000008">
    <property type="entry name" value="Mitochondrial-processing peptidase subunit beta"/>
    <property type="match status" value="1"/>
</dbReference>
<evidence type="ECO:0000259" key="11">
    <source>
        <dbReference type="Pfam" id="PF05193"/>
    </source>
</evidence>
<evidence type="ECO:0000256" key="3">
    <source>
        <dbReference type="ARBA" id="ARBA00022670"/>
    </source>
</evidence>
<name>D2VIZ8_NAEGR</name>
<evidence type="ECO:0000313" key="12">
    <source>
        <dbReference type="EMBL" id="EFC43189.1"/>
    </source>
</evidence>
<dbReference type="OMA" id="IDVVCDM"/>
<evidence type="ECO:0000256" key="8">
    <source>
        <dbReference type="ARBA" id="ARBA00023128"/>
    </source>
</evidence>
<evidence type="ECO:0000256" key="5">
    <source>
        <dbReference type="ARBA" id="ARBA00022801"/>
    </source>
</evidence>
<dbReference type="GO" id="GO:0046872">
    <property type="term" value="F:metal ion binding"/>
    <property type="evidence" value="ECO:0007669"/>
    <property type="project" value="UniProtKB-KW"/>
</dbReference>
<dbReference type="FunCoup" id="D2VIZ8">
    <property type="interactions" value="455"/>
</dbReference>
<dbReference type="AlphaFoldDB" id="D2VIZ8"/>
<dbReference type="Pfam" id="PF05193">
    <property type="entry name" value="Peptidase_M16_C"/>
    <property type="match status" value="1"/>
</dbReference>
<keyword evidence="13" id="KW-1185">Reference proteome</keyword>
<evidence type="ECO:0000256" key="1">
    <source>
        <dbReference type="ARBA" id="ARBA00001947"/>
    </source>
</evidence>
<dbReference type="SUPFAM" id="SSF63411">
    <property type="entry name" value="LuxS/MPP-like metallohydrolase"/>
    <property type="match status" value="2"/>
</dbReference>
<keyword evidence="8" id="KW-0496">Mitochondrion</keyword>
<dbReference type="InterPro" id="IPR001431">
    <property type="entry name" value="Pept_M16_Zn_BS"/>
</dbReference>
<dbReference type="GO" id="GO:0005739">
    <property type="term" value="C:mitochondrion"/>
    <property type="evidence" value="ECO:0007669"/>
    <property type="project" value="UniProtKB-SubCell"/>
</dbReference>
<dbReference type="EMBL" id="GG738875">
    <property type="protein sequence ID" value="EFC43189.1"/>
    <property type="molecule type" value="Genomic_DNA"/>
</dbReference>
<feature type="domain" description="Peptidase M16 C-terminal" evidence="11">
    <location>
        <begin position="218"/>
        <end position="407"/>
    </location>
</feature>
<organism evidence="13">
    <name type="scientific">Naegleria gruberi</name>
    <name type="common">Amoeba</name>
    <dbReference type="NCBI Taxonomy" id="5762"/>
    <lineage>
        <taxon>Eukaryota</taxon>
        <taxon>Discoba</taxon>
        <taxon>Heterolobosea</taxon>
        <taxon>Tetramitia</taxon>
        <taxon>Eutetramitia</taxon>
        <taxon>Vahlkampfiidae</taxon>
        <taxon>Naegleria</taxon>
    </lineage>
</organism>
<reference evidence="12 13" key="1">
    <citation type="journal article" date="2010" name="Cell">
        <title>The genome of Naegleria gruberi illuminates early eukaryotic versatility.</title>
        <authorList>
            <person name="Fritz-Laylin L.K."/>
            <person name="Prochnik S.E."/>
            <person name="Ginger M.L."/>
            <person name="Dacks J.B."/>
            <person name="Carpenter M.L."/>
            <person name="Field M.C."/>
            <person name="Kuo A."/>
            <person name="Paredez A."/>
            <person name="Chapman J."/>
            <person name="Pham J."/>
            <person name="Shu S."/>
            <person name="Neupane R."/>
            <person name="Cipriano M."/>
            <person name="Mancuso J."/>
            <person name="Tu H."/>
            <person name="Salamov A."/>
            <person name="Lindquist E."/>
            <person name="Shapiro H."/>
            <person name="Lucas S."/>
            <person name="Grigoriev I.V."/>
            <person name="Cande W.Z."/>
            <person name="Fulton C."/>
            <person name="Rokhsar D.S."/>
            <person name="Dawson S.C."/>
        </authorList>
    </citation>
    <scope>NUCLEOTIDE SEQUENCE [LARGE SCALE GENOMIC DNA]</scope>
    <source>
        <strain evidence="12 13">NEG-M</strain>
    </source>
</reference>
<protein>
    <submittedName>
        <fullName evidence="12">Predicted protein</fullName>
    </submittedName>
</protein>
<dbReference type="KEGG" id="ngr:NAEGRDRAFT_58349"/>
<dbReference type="InterPro" id="IPR011765">
    <property type="entry name" value="Pept_M16_N"/>
</dbReference>
<sequence length="493" mass="54868">MLSKLAKKNNSKILKNILNHRGFATTSANRESAALDQSSVQPSYNLPYELTKAPASRVTVLNNGFRVVTEPKVGETSAVGVFIGAGSRQENVFNNGVAHFLEHMYFKGTNKRSKVAIEAEHERTGSLLNAHTSREYTAFTIQCLKNNVDRSVNSLSEILLDSRLDEKDINEERGVILLESEDVSQSVEECVYDELHRTAFPDSGLGLSILGPVENIKKLSRQQMIQYQKDFYTAERMVLVGTGNVDHEALVKLAEQNFGHLQSATKTPRPLAEYQTTPEYIGSDVRVDTEDVNGLHGAIAFQGPGLSSGDMVVINLIQFLLGAFDVSQGTPGKYAASNMAQYIGEQGWAQQVLPFLHGYSDTSLFGVKFVSDGGEDTDYLMVEIIRQMTRLCYKVTNAELERAKNLLKLSVLSQYDGNLKNVLEEVGRQTLLFNRRPSAAEMFARIDSITVDDVKRVANTYIYDKEPVLVGVGYTKEFIDYSWARLFTSSIRL</sequence>
<comment type="similarity">
    <text evidence="9">Belongs to the peptidase M16 family.</text>
</comment>
<dbReference type="PANTHER" id="PTHR11851:SF149">
    <property type="entry name" value="GH01077P"/>
    <property type="match status" value="1"/>
</dbReference>
<evidence type="ECO:0000313" key="13">
    <source>
        <dbReference type="Proteomes" id="UP000006671"/>
    </source>
</evidence>
<keyword evidence="5" id="KW-0378">Hydrolase</keyword>
<dbReference type="InParanoid" id="D2VIZ8"/>
<dbReference type="InterPro" id="IPR050361">
    <property type="entry name" value="MPP/UQCRC_Complex"/>
</dbReference>
<dbReference type="Gene3D" id="3.30.830.10">
    <property type="entry name" value="Metalloenzyme, LuxS/M16 peptidase-like"/>
    <property type="match status" value="2"/>
</dbReference>
<gene>
    <name evidence="12" type="ORF">NAEGRDRAFT_58349</name>
</gene>
<dbReference type="InterPro" id="IPR011249">
    <property type="entry name" value="Metalloenz_LuxS/M16"/>
</dbReference>
<accession>D2VIZ8</accession>
<evidence type="ECO:0000256" key="4">
    <source>
        <dbReference type="ARBA" id="ARBA00022723"/>
    </source>
</evidence>
<dbReference type="GeneID" id="8853249"/>
<dbReference type="OrthoDB" id="10251424at2759"/>
<dbReference type="Proteomes" id="UP000006671">
    <property type="component" value="Unassembled WGS sequence"/>
</dbReference>
<evidence type="ECO:0000256" key="6">
    <source>
        <dbReference type="ARBA" id="ARBA00022833"/>
    </source>
</evidence>
<dbReference type="GO" id="GO:0004222">
    <property type="term" value="F:metalloendopeptidase activity"/>
    <property type="evidence" value="ECO:0007669"/>
    <property type="project" value="InterPro"/>
</dbReference>
<feature type="domain" description="Peptidase M16 N-terminal" evidence="10">
    <location>
        <begin position="66"/>
        <end position="212"/>
    </location>
</feature>